<dbReference type="Gene3D" id="1.20.5.1930">
    <property type="match status" value="1"/>
</dbReference>
<dbReference type="SUPFAM" id="SSF48452">
    <property type="entry name" value="TPR-like"/>
    <property type="match status" value="1"/>
</dbReference>
<dbReference type="GO" id="GO:0000155">
    <property type="term" value="F:phosphorelay sensor kinase activity"/>
    <property type="evidence" value="ECO:0007669"/>
    <property type="project" value="InterPro"/>
</dbReference>
<evidence type="ECO:0000313" key="12">
    <source>
        <dbReference type="EMBL" id="TYA69966.1"/>
    </source>
</evidence>
<keyword evidence="10" id="KW-1133">Transmembrane helix</keyword>
<proteinExistence type="predicted"/>
<organism evidence="12 13">
    <name type="scientific">Seonamhaeicola marinus</name>
    <dbReference type="NCBI Taxonomy" id="1912246"/>
    <lineage>
        <taxon>Bacteria</taxon>
        <taxon>Pseudomonadati</taxon>
        <taxon>Bacteroidota</taxon>
        <taxon>Flavobacteriia</taxon>
        <taxon>Flavobacteriales</taxon>
        <taxon>Flavobacteriaceae</taxon>
    </lineage>
</organism>
<keyword evidence="10" id="KW-0472">Membrane</keyword>
<gene>
    <name evidence="12" type="ORF">FUA24_22010</name>
</gene>
<keyword evidence="5" id="KW-0547">Nucleotide-binding</keyword>
<dbReference type="InterPro" id="IPR005467">
    <property type="entry name" value="His_kinase_dom"/>
</dbReference>
<dbReference type="GO" id="GO:0005524">
    <property type="term" value="F:ATP binding"/>
    <property type="evidence" value="ECO:0007669"/>
    <property type="project" value="UniProtKB-KW"/>
</dbReference>
<dbReference type="Pfam" id="PF02518">
    <property type="entry name" value="HATPase_c"/>
    <property type="match status" value="1"/>
</dbReference>
<accession>A0A5D0HF93</accession>
<dbReference type="EMBL" id="VSDQ01000729">
    <property type="protein sequence ID" value="TYA69966.1"/>
    <property type="molecule type" value="Genomic_DNA"/>
</dbReference>
<dbReference type="PROSITE" id="PS50005">
    <property type="entry name" value="TPR"/>
    <property type="match status" value="1"/>
</dbReference>
<dbReference type="PROSITE" id="PS50109">
    <property type="entry name" value="HIS_KIN"/>
    <property type="match status" value="1"/>
</dbReference>
<keyword evidence="10" id="KW-0812">Transmembrane</keyword>
<reference evidence="12 13" key="1">
    <citation type="submission" date="2019-08" db="EMBL/GenBank/DDBJ databases">
        <title>Seonamhaeicola sediminis sp. nov., isolated from marine sediment.</title>
        <authorList>
            <person name="Cao W.R."/>
        </authorList>
    </citation>
    <scope>NUCLEOTIDE SEQUENCE [LARGE SCALE GENOMIC DNA]</scope>
    <source>
        <strain evidence="12 13">B011</strain>
    </source>
</reference>
<feature type="repeat" description="TPR" evidence="9">
    <location>
        <begin position="105"/>
        <end position="138"/>
    </location>
</feature>
<dbReference type="AlphaFoldDB" id="A0A5D0HF93"/>
<dbReference type="SUPFAM" id="SSF55874">
    <property type="entry name" value="ATPase domain of HSP90 chaperone/DNA topoisomerase II/histidine kinase"/>
    <property type="match status" value="1"/>
</dbReference>
<dbReference type="GO" id="GO:0016020">
    <property type="term" value="C:membrane"/>
    <property type="evidence" value="ECO:0007669"/>
    <property type="project" value="InterPro"/>
</dbReference>
<evidence type="ECO:0000256" key="4">
    <source>
        <dbReference type="ARBA" id="ARBA00022679"/>
    </source>
</evidence>
<sequence length="590" mass="68341">MIDSIKKSVKNLKPVDSVNIANQHYKIGEFYRYSQKSDSAFYYYNKAEKVFKKQGLKYELAITYYGIAVVQCNEKDYTGSEVTSVEAIALLETLGSRNDVRKYKSFLYNNLGIVYDELEQFDVAIQYYEKSLRLKRGLKGDFTRSIGLTLNNMLKAYRRAGNYELAIEKYREILSNSDLTTNYPEVFVLALGNYANTLYVSKEHDKLPGLYIRALEICDSINDNYNSIIIHQHLAEYYNYINVKDSAKYYAYRAKDLSTEYYNDDLLKSLKLLSEIEEGDTATDYLKQYVELNDSIQNEERKIRNKFARIRFETDQIEKENIKIAKERMWLLIISTVLIIASFLLYLVIRQRIKNKELQFVQQQQEANEEIYNLMLSQNDSIEEARTLEKRRISEELHDGVLGRLFGTRLSLDSLNMANSADAVKTRGDYIEELKSIEEDIRKVSHELNTDFVAGGGFRDIIETLIETQSSAYKFQFEFTHDDSINWDIIPNKNKIHIYRIIQETLNNIYKHANASLVNISFKLKKNVICLVMKDNGAGFQVNRARSGIGLKNMKSRIKEIKGELNITSKVGVGTKVRIEVPVTETTTNV</sequence>
<dbReference type="Gene3D" id="3.30.565.10">
    <property type="entry name" value="Histidine kinase-like ATPase, C-terminal domain"/>
    <property type="match status" value="1"/>
</dbReference>
<dbReference type="PANTHER" id="PTHR24421:SF10">
    <property type="entry name" value="NITRATE_NITRITE SENSOR PROTEIN NARQ"/>
    <property type="match status" value="1"/>
</dbReference>
<evidence type="ECO:0000256" key="9">
    <source>
        <dbReference type="PROSITE-ProRule" id="PRU00339"/>
    </source>
</evidence>
<dbReference type="OrthoDB" id="977000at2"/>
<evidence type="ECO:0000256" key="10">
    <source>
        <dbReference type="SAM" id="Phobius"/>
    </source>
</evidence>
<dbReference type="Gene3D" id="1.25.40.10">
    <property type="entry name" value="Tetratricopeptide repeat domain"/>
    <property type="match status" value="2"/>
</dbReference>
<keyword evidence="13" id="KW-1185">Reference proteome</keyword>
<dbReference type="InterPro" id="IPR003594">
    <property type="entry name" value="HATPase_dom"/>
</dbReference>
<dbReference type="CDD" id="cd16917">
    <property type="entry name" value="HATPase_UhpB-NarQ-NarX-like"/>
    <property type="match status" value="1"/>
</dbReference>
<evidence type="ECO:0000313" key="13">
    <source>
        <dbReference type="Proteomes" id="UP000323930"/>
    </source>
</evidence>
<feature type="domain" description="Histidine kinase" evidence="11">
    <location>
        <begin position="494"/>
        <end position="585"/>
    </location>
</feature>
<keyword evidence="9" id="KW-0802">TPR repeat</keyword>
<evidence type="ECO:0000256" key="7">
    <source>
        <dbReference type="ARBA" id="ARBA00022840"/>
    </source>
</evidence>
<keyword evidence="6" id="KW-0418">Kinase</keyword>
<keyword evidence="7" id="KW-0067">ATP-binding</keyword>
<evidence type="ECO:0000256" key="6">
    <source>
        <dbReference type="ARBA" id="ARBA00022777"/>
    </source>
</evidence>
<dbReference type="Pfam" id="PF13424">
    <property type="entry name" value="TPR_12"/>
    <property type="match status" value="1"/>
</dbReference>
<keyword evidence="3" id="KW-0597">Phosphoprotein</keyword>
<dbReference type="InterPro" id="IPR011990">
    <property type="entry name" value="TPR-like_helical_dom_sf"/>
</dbReference>
<comment type="catalytic activity">
    <reaction evidence="1">
        <text>ATP + protein L-histidine = ADP + protein N-phospho-L-histidine.</text>
        <dbReference type="EC" id="2.7.13.3"/>
    </reaction>
</comment>
<protein>
    <recommendedName>
        <fullName evidence="2">histidine kinase</fullName>
        <ecNumber evidence="2">2.7.13.3</ecNumber>
    </recommendedName>
</protein>
<evidence type="ECO:0000256" key="5">
    <source>
        <dbReference type="ARBA" id="ARBA00022741"/>
    </source>
</evidence>
<evidence type="ECO:0000256" key="1">
    <source>
        <dbReference type="ARBA" id="ARBA00000085"/>
    </source>
</evidence>
<dbReference type="RefSeq" id="WP_148545239.1">
    <property type="nucleotide sequence ID" value="NZ_VSDQ01000729.1"/>
</dbReference>
<evidence type="ECO:0000259" key="11">
    <source>
        <dbReference type="PROSITE" id="PS50109"/>
    </source>
</evidence>
<dbReference type="InterPro" id="IPR036890">
    <property type="entry name" value="HATPase_C_sf"/>
</dbReference>
<evidence type="ECO:0000256" key="8">
    <source>
        <dbReference type="ARBA" id="ARBA00023012"/>
    </source>
</evidence>
<keyword evidence="8" id="KW-0902">Two-component regulatory system</keyword>
<dbReference type="GO" id="GO:0046983">
    <property type="term" value="F:protein dimerization activity"/>
    <property type="evidence" value="ECO:0007669"/>
    <property type="project" value="InterPro"/>
</dbReference>
<dbReference type="SMART" id="SM00028">
    <property type="entry name" value="TPR"/>
    <property type="match status" value="4"/>
</dbReference>
<feature type="transmembrane region" description="Helical" evidence="10">
    <location>
        <begin position="329"/>
        <end position="349"/>
    </location>
</feature>
<evidence type="ECO:0000256" key="2">
    <source>
        <dbReference type="ARBA" id="ARBA00012438"/>
    </source>
</evidence>
<dbReference type="InterPro" id="IPR019734">
    <property type="entry name" value="TPR_rpt"/>
</dbReference>
<dbReference type="PANTHER" id="PTHR24421">
    <property type="entry name" value="NITRATE/NITRITE SENSOR PROTEIN NARX-RELATED"/>
    <property type="match status" value="1"/>
</dbReference>
<dbReference type="InterPro" id="IPR050482">
    <property type="entry name" value="Sensor_HK_TwoCompSys"/>
</dbReference>
<dbReference type="InterPro" id="IPR011712">
    <property type="entry name" value="Sig_transdc_His_kin_sub3_dim/P"/>
</dbReference>
<dbReference type="Pfam" id="PF07730">
    <property type="entry name" value="HisKA_3"/>
    <property type="match status" value="1"/>
</dbReference>
<dbReference type="SMART" id="SM00387">
    <property type="entry name" value="HATPase_c"/>
    <property type="match status" value="1"/>
</dbReference>
<comment type="caution">
    <text evidence="12">The sequence shown here is derived from an EMBL/GenBank/DDBJ whole genome shotgun (WGS) entry which is preliminary data.</text>
</comment>
<dbReference type="EC" id="2.7.13.3" evidence="2"/>
<keyword evidence="4" id="KW-0808">Transferase</keyword>
<evidence type="ECO:0000256" key="3">
    <source>
        <dbReference type="ARBA" id="ARBA00022553"/>
    </source>
</evidence>
<dbReference type="Proteomes" id="UP000323930">
    <property type="component" value="Unassembled WGS sequence"/>
</dbReference>
<name>A0A5D0HF93_9FLAO</name>